<dbReference type="Gene3D" id="3.40.50.2000">
    <property type="entry name" value="Glycogen Phosphorylase B"/>
    <property type="match status" value="2"/>
</dbReference>
<evidence type="ECO:0000256" key="1">
    <source>
        <dbReference type="ARBA" id="ARBA00009995"/>
    </source>
</evidence>
<dbReference type="AlphaFoldDB" id="A0AAD7PD62"/>
<dbReference type="CDD" id="cd03784">
    <property type="entry name" value="GT1_Gtf-like"/>
    <property type="match status" value="1"/>
</dbReference>
<dbReference type="InterPro" id="IPR002213">
    <property type="entry name" value="UDP_glucos_trans"/>
</dbReference>
<name>A0AAD7PD62_QUISA</name>
<comment type="similarity">
    <text evidence="1 4">Belongs to the UDP-glycosyltransferase family.</text>
</comment>
<protein>
    <recommendedName>
        <fullName evidence="5">Glycosyltransferase</fullName>
        <ecNumber evidence="5">2.4.1.-</ecNumber>
    </recommendedName>
</protein>
<evidence type="ECO:0000256" key="5">
    <source>
        <dbReference type="RuleBase" id="RU362057"/>
    </source>
</evidence>
<dbReference type="EMBL" id="JARAOO010000011">
    <property type="protein sequence ID" value="KAJ7951238.1"/>
    <property type="molecule type" value="Genomic_DNA"/>
</dbReference>
<dbReference type="KEGG" id="qsa:O6P43_027317"/>
<keyword evidence="7" id="KW-1185">Reference proteome</keyword>
<dbReference type="EC" id="2.4.1.-" evidence="5"/>
<organism evidence="6 7">
    <name type="scientific">Quillaja saponaria</name>
    <name type="common">Soap bark tree</name>
    <dbReference type="NCBI Taxonomy" id="32244"/>
    <lineage>
        <taxon>Eukaryota</taxon>
        <taxon>Viridiplantae</taxon>
        <taxon>Streptophyta</taxon>
        <taxon>Embryophyta</taxon>
        <taxon>Tracheophyta</taxon>
        <taxon>Spermatophyta</taxon>
        <taxon>Magnoliopsida</taxon>
        <taxon>eudicotyledons</taxon>
        <taxon>Gunneridae</taxon>
        <taxon>Pentapetalae</taxon>
        <taxon>rosids</taxon>
        <taxon>fabids</taxon>
        <taxon>Fabales</taxon>
        <taxon>Quillajaceae</taxon>
        <taxon>Quillaja</taxon>
    </lineage>
</organism>
<proteinExistence type="inferred from homology"/>
<sequence length="494" mass="55624">MVSGDDDVSRRPLKVYFIAHPSPGHIAPLTKIAQLFAARGEHVTILTTPANVHFHEKSIDKGKTSGYHVNIHAVKFPSKEVGLPDGIENFSHASDNETAAKIWAGFSMLQTEMEQYMEQNPPDCIVADMFNRWTSDFAIKLGIPRIVFNVYCIFTRCLEEAIRSPDSPHLKLNSDNEQFIIPGLPDPITITRAQLPDGAFSVVKEQVSEAELKSFGMVINGFSELETEYIEYYKNIMGRKRIWHVGPLQLIYQNDDPKVQRSQKTAVVSDNELVSWLDSKKPDSVIYISFGSAIRFSNKQLYEIACGLEASGYPFLWALLWVPEDDDDVGNKWLPDFEERIKRENKGIIFRGWAPQMLILNHPAIGGFMTHCGWNAVVEALSFGVPTITLPVFSEQFYTERLISQVLKTGVEVGAEKWTYAFDAGKYPVSREKIATAVKKILDCGEEAEGMRKRAREMKEKAQKSVEEGGSSYNNLTAMIEDLKEFRANNGKVA</sequence>
<keyword evidence="2 4" id="KW-0328">Glycosyltransferase</keyword>
<evidence type="ECO:0000256" key="2">
    <source>
        <dbReference type="ARBA" id="ARBA00022676"/>
    </source>
</evidence>
<comment type="caution">
    <text evidence="6">The sequence shown here is derived from an EMBL/GenBank/DDBJ whole genome shotgun (WGS) entry which is preliminary data.</text>
</comment>
<dbReference type="GO" id="GO:0035251">
    <property type="term" value="F:UDP-glucosyltransferase activity"/>
    <property type="evidence" value="ECO:0007669"/>
    <property type="project" value="TreeGrafter"/>
</dbReference>
<accession>A0AAD7PD62</accession>
<evidence type="ECO:0000313" key="7">
    <source>
        <dbReference type="Proteomes" id="UP001163823"/>
    </source>
</evidence>
<evidence type="ECO:0000313" key="6">
    <source>
        <dbReference type="EMBL" id="KAJ7951238.1"/>
    </source>
</evidence>
<keyword evidence="3 4" id="KW-0808">Transferase</keyword>
<dbReference type="PROSITE" id="PS00375">
    <property type="entry name" value="UDPGT"/>
    <property type="match status" value="1"/>
</dbReference>
<dbReference type="PANTHER" id="PTHR48047:SF150">
    <property type="entry name" value="SOLANIDINE UDP-GLUCOSE GLUCOSYLTRANSFERASE 1"/>
    <property type="match status" value="1"/>
</dbReference>
<dbReference type="FunFam" id="3.40.50.2000:FF:000063">
    <property type="entry name" value="Glycosyltransferase"/>
    <property type="match status" value="1"/>
</dbReference>
<dbReference type="SUPFAM" id="SSF53756">
    <property type="entry name" value="UDP-Glycosyltransferase/glycogen phosphorylase"/>
    <property type="match status" value="1"/>
</dbReference>
<evidence type="ECO:0000256" key="4">
    <source>
        <dbReference type="RuleBase" id="RU003718"/>
    </source>
</evidence>
<dbReference type="Pfam" id="PF00201">
    <property type="entry name" value="UDPGT"/>
    <property type="match status" value="1"/>
</dbReference>
<dbReference type="InterPro" id="IPR035595">
    <property type="entry name" value="UDP_glycos_trans_CS"/>
</dbReference>
<reference evidence="6" key="1">
    <citation type="journal article" date="2023" name="Science">
        <title>Elucidation of the pathway for biosynthesis of saponin adjuvants from the soapbark tree.</title>
        <authorList>
            <person name="Reed J."/>
            <person name="Orme A."/>
            <person name="El-Demerdash A."/>
            <person name="Owen C."/>
            <person name="Martin L.B.B."/>
            <person name="Misra R.C."/>
            <person name="Kikuchi S."/>
            <person name="Rejzek M."/>
            <person name="Martin A.C."/>
            <person name="Harkess A."/>
            <person name="Leebens-Mack J."/>
            <person name="Louveau T."/>
            <person name="Stephenson M.J."/>
            <person name="Osbourn A."/>
        </authorList>
    </citation>
    <scope>NUCLEOTIDE SEQUENCE</scope>
    <source>
        <strain evidence="6">S10</strain>
    </source>
</reference>
<evidence type="ECO:0000256" key="3">
    <source>
        <dbReference type="ARBA" id="ARBA00022679"/>
    </source>
</evidence>
<gene>
    <name evidence="6" type="ORF">O6P43_027317</name>
</gene>
<dbReference type="PANTHER" id="PTHR48047">
    <property type="entry name" value="GLYCOSYLTRANSFERASE"/>
    <property type="match status" value="1"/>
</dbReference>
<dbReference type="Proteomes" id="UP001163823">
    <property type="component" value="Chromosome 11"/>
</dbReference>